<dbReference type="OMA" id="FMVLEND"/>
<feature type="region of interest" description="Disordered" evidence="1">
    <location>
        <begin position="229"/>
        <end position="248"/>
    </location>
</feature>
<comment type="caution">
    <text evidence="2">The sequence shown here is derived from an EMBL/GenBank/DDBJ whole genome shotgun (WGS) entry which is preliminary data.</text>
</comment>
<reference evidence="2 3" key="1">
    <citation type="journal article" date="2010" name="Proc. Natl. Acad. Sci. U.S.A.">
        <title>Insights into evolution of multicellular fungi from the assembled chromosomes of the mushroom Coprinopsis cinerea (Coprinus cinereus).</title>
        <authorList>
            <person name="Stajich J.E."/>
            <person name="Wilke S.K."/>
            <person name="Ahren D."/>
            <person name="Au C.H."/>
            <person name="Birren B.W."/>
            <person name="Borodovsky M."/>
            <person name="Burns C."/>
            <person name="Canback B."/>
            <person name="Casselton L.A."/>
            <person name="Cheng C.K."/>
            <person name="Deng J."/>
            <person name="Dietrich F.S."/>
            <person name="Fargo D.C."/>
            <person name="Farman M.L."/>
            <person name="Gathman A.C."/>
            <person name="Goldberg J."/>
            <person name="Guigo R."/>
            <person name="Hoegger P.J."/>
            <person name="Hooker J.B."/>
            <person name="Huggins A."/>
            <person name="James T.Y."/>
            <person name="Kamada T."/>
            <person name="Kilaru S."/>
            <person name="Kodira C."/>
            <person name="Kues U."/>
            <person name="Kupfer D."/>
            <person name="Kwan H.S."/>
            <person name="Lomsadze A."/>
            <person name="Li W."/>
            <person name="Lilly W.W."/>
            <person name="Ma L.J."/>
            <person name="Mackey A.J."/>
            <person name="Manning G."/>
            <person name="Martin F."/>
            <person name="Muraguchi H."/>
            <person name="Natvig D.O."/>
            <person name="Palmerini H."/>
            <person name="Ramesh M.A."/>
            <person name="Rehmeyer C.J."/>
            <person name="Roe B.A."/>
            <person name="Shenoy N."/>
            <person name="Stanke M."/>
            <person name="Ter-Hovhannisyan V."/>
            <person name="Tunlid A."/>
            <person name="Velagapudi R."/>
            <person name="Vision T.J."/>
            <person name="Zeng Q."/>
            <person name="Zolan M.E."/>
            <person name="Pukkila P.J."/>
        </authorList>
    </citation>
    <scope>NUCLEOTIDE SEQUENCE [LARGE SCALE GENOMIC DNA]</scope>
    <source>
        <strain evidence="3">Okayama-7 / 130 / ATCC MYA-4618 / FGSC 9003</strain>
    </source>
</reference>
<proteinExistence type="predicted"/>
<dbReference type="KEGG" id="cci:CC1G_10150"/>
<dbReference type="Proteomes" id="UP000001861">
    <property type="component" value="Unassembled WGS sequence"/>
</dbReference>
<accession>A8PEE3</accession>
<gene>
    <name evidence="2" type="ORF">CC1G_10150</name>
</gene>
<dbReference type="eggNOG" id="ENOG502S69P">
    <property type="taxonomic scope" value="Eukaryota"/>
</dbReference>
<dbReference type="EMBL" id="AACS02000007">
    <property type="protein sequence ID" value="EAU81031.1"/>
    <property type="molecule type" value="Genomic_DNA"/>
</dbReference>
<sequence>MTSPFYAHIHNVQDDNTWRFTLIFANRATADEWWRAISEAPANTSIAKSITRVTPQYYTHDVNIWNIWNFFADGNIKSISERFRGRLFIVLENDRGGRGITVIPPVPIVDHVSGNWFYIRSKTAPHLFWYYDERRSSIYASKEKRTRFKISIRNPSSQTPKNAIMINTDDVTIHIKENLYVGVDNNLGHIIPTRAYRTFKFGELESGAIAGFDVVENIEERCSSTFDGASLSISGPDSSSPGEPWELV</sequence>
<dbReference type="RefSeq" id="XP_001840776.1">
    <property type="nucleotide sequence ID" value="XM_001840724.2"/>
</dbReference>
<dbReference type="VEuPathDB" id="FungiDB:CC1G_10150"/>
<evidence type="ECO:0000256" key="1">
    <source>
        <dbReference type="SAM" id="MobiDB-lite"/>
    </source>
</evidence>
<name>A8PEE3_COPC7</name>
<dbReference type="GeneID" id="6017430"/>
<protein>
    <submittedName>
        <fullName evidence="2">Uncharacterized protein</fullName>
    </submittedName>
</protein>
<evidence type="ECO:0000313" key="2">
    <source>
        <dbReference type="EMBL" id="EAU81031.1"/>
    </source>
</evidence>
<evidence type="ECO:0000313" key="3">
    <source>
        <dbReference type="Proteomes" id="UP000001861"/>
    </source>
</evidence>
<keyword evidence="3" id="KW-1185">Reference proteome</keyword>
<dbReference type="OrthoDB" id="5364171at2759"/>
<organism evidence="2 3">
    <name type="scientific">Coprinopsis cinerea (strain Okayama-7 / 130 / ATCC MYA-4618 / FGSC 9003)</name>
    <name type="common">Inky cap fungus</name>
    <name type="synonym">Hormographiella aspergillata</name>
    <dbReference type="NCBI Taxonomy" id="240176"/>
    <lineage>
        <taxon>Eukaryota</taxon>
        <taxon>Fungi</taxon>
        <taxon>Dikarya</taxon>
        <taxon>Basidiomycota</taxon>
        <taxon>Agaricomycotina</taxon>
        <taxon>Agaricomycetes</taxon>
        <taxon>Agaricomycetidae</taxon>
        <taxon>Agaricales</taxon>
        <taxon>Agaricineae</taxon>
        <taxon>Psathyrellaceae</taxon>
        <taxon>Coprinopsis</taxon>
    </lineage>
</organism>
<dbReference type="AlphaFoldDB" id="A8PEE3"/>
<dbReference type="InParanoid" id="A8PEE3"/>